<gene>
    <name evidence="2" type="ORF">PIB30_068755</name>
</gene>
<dbReference type="InterPro" id="IPR017451">
    <property type="entry name" value="F-box-assoc_interact_dom"/>
</dbReference>
<dbReference type="EMBL" id="JASCZI010181985">
    <property type="protein sequence ID" value="MED6186648.1"/>
    <property type="molecule type" value="Genomic_DNA"/>
</dbReference>
<dbReference type="PANTHER" id="PTHR31672">
    <property type="entry name" value="BNACNNG10540D PROTEIN"/>
    <property type="match status" value="1"/>
</dbReference>
<dbReference type="InterPro" id="IPR050796">
    <property type="entry name" value="SCF_F-box_component"/>
</dbReference>
<dbReference type="InterPro" id="IPR011043">
    <property type="entry name" value="Gal_Oxase/kelch_b-propeller"/>
</dbReference>
<evidence type="ECO:0000313" key="2">
    <source>
        <dbReference type="EMBL" id="MED6186648.1"/>
    </source>
</evidence>
<evidence type="ECO:0000259" key="1">
    <source>
        <dbReference type="Pfam" id="PF08268"/>
    </source>
</evidence>
<dbReference type="Pfam" id="PF08268">
    <property type="entry name" value="FBA_3"/>
    <property type="match status" value="1"/>
</dbReference>
<protein>
    <recommendedName>
        <fullName evidence="1">F-box associated beta-propeller type 3 domain-containing protein</fullName>
    </recommendedName>
</protein>
<dbReference type="NCBIfam" id="TIGR01640">
    <property type="entry name" value="F_box_assoc_1"/>
    <property type="match status" value="1"/>
</dbReference>
<comment type="caution">
    <text evidence="2">The sequence shown here is derived from an EMBL/GenBank/DDBJ whole genome shotgun (WGS) entry which is preliminary data.</text>
</comment>
<sequence>MKLNSSTGETAEFTLPFLLNHDAWFEILGVENGVFSVRYCCLGSERFLLTWNPTTGIFNRIADPLEFHEGEPAFLYAFAFYPNSVHYAILHVFYEDYESPACVLTIYTSFRRNWHVTIPCPSYVHGLEPTYVTLDGAVYWISGSVEGIGDQPQYVVSFCIDSLQFRQIFIPSEAAAHCHSILAKDGHIYVASNNHDEDLYNFIMWRLDVDDENVNWVRMYEHRGNGSTYVPAIMADGAPIDIMERHVKLI</sequence>
<dbReference type="PANTHER" id="PTHR31672:SF13">
    <property type="entry name" value="F-BOX PROTEIN CPR30-LIKE"/>
    <property type="match status" value="1"/>
</dbReference>
<feature type="domain" description="F-box associated beta-propeller type 3" evidence="1">
    <location>
        <begin position="41"/>
        <end position="218"/>
    </location>
</feature>
<keyword evidence="3" id="KW-1185">Reference proteome</keyword>
<dbReference type="Proteomes" id="UP001341840">
    <property type="component" value="Unassembled WGS sequence"/>
</dbReference>
<organism evidence="2 3">
    <name type="scientific">Stylosanthes scabra</name>
    <dbReference type="NCBI Taxonomy" id="79078"/>
    <lineage>
        <taxon>Eukaryota</taxon>
        <taxon>Viridiplantae</taxon>
        <taxon>Streptophyta</taxon>
        <taxon>Embryophyta</taxon>
        <taxon>Tracheophyta</taxon>
        <taxon>Spermatophyta</taxon>
        <taxon>Magnoliopsida</taxon>
        <taxon>eudicotyledons</taxon>
        <taxon>Gunneridae</taxon>
        <taxon>Pentapetalae</taxon>
        <taxon>rosids</taxon>
        <taxon>fabids</taxon>
        <taxon>Fabales</taxon>
        <taxon>Fabaceae</taxon>
        <taxon>Papilionoideae</taxon>
        <taxon>50 kb inversion clade</taxon>
        <taxon>dalbergioids sensu lato</taxon>
        <taxon>Dalbergieae</taxon>
        <taxon>Pterocarpus clade</taxon>
        <taxon>Stylosanthes</taxon>
    </lineage>
</organism>
<name>A0ABU6WRB1_9FABA</name>
<evidence type="ECO:0000313" key="3">
    <source>
        <dbReference type="Proteomes" id="UP001341840"/>
    </source>
</evidence>
<dbReference type="SUPFAM" id="SSF50965">
    <property type="entry name" value="Galactose oxidase, central domain"/>
    <property type="match status" value="1"/>
</dbReference>
<reference evidence="2 3" key="1">
    <citation type="journal article" date="2023" name="Plants (Basel)">
        <title>Bridging the Gap: Combining Genomics and Transcriptomics Approaches to Understand Stylosanthes scabra, an Orphan Legume from the Brazilian Caatinga.</title>
        <authorList>
            <person name="Ferreira-Neto J.R.C."/>
            <person name="da Silva M.D."/>
            <person name="Binneck E."/>
            <person name="de Melo N.F."/>
            <person name="da Silva R.H."/>
            <person name="de Melo A.L.T.M."/>
            <person name="Pandolfi V."/>
            <person name="Bustamante F.O."/>
            <person name="Brasileiro-Vidal A.C."/>
            <person name="Benko-Iseppon A.M."/>
        </authorList>
    </citation>
    <scope>NUCLEOTIDE SEQUENCE [LARGE SCALE GENOMIC DNA]</scope>
    <source>
        <tissue evidence="2">Leaves</tissue>
    </source>
</reference>
<accession>A0ABU6WRB1</accession>
<proteinExistence type="predicted"/>
<dbReference type="InterPro" id="IPR013187">
    <property type="entry name" value="F-box-assoc_dom_typ3"/>
</dbReference>